<dbReference type="AlphaFoldDB" id="A0A5R9GE39"/>
<keyword evidence="3" id="KW-1185">Reference proteome</keyword>
<protein>
    <submittedName>
        <fullName evidence="2">Uncharacterized protein</fullName>
    </submittedName>
</protein>
<keyword evidence="1" id="KW-0812">Transmembrane</keyword>
<proteinExistence type="predicted"/>
<evidence type="ECO:0000313" key="2">
    <source>
        <dbReference type="EMBL" id="TLS51608.1"/>
    </source>
</evidence>
<feature type="transmembrane region" description="Helical" evidence="1">
    <location>
        <begin position="37"/>
        <end position="59"/>
    </location>
</feature>
<sequence length="77" mass="8462">MRSDKWMDRFGIASQVGLLISFGGALCIEMTGADEWRRWVGVCAAVSITAAAFAAIVYVRQIAKNKRAARTRQREGA</sequence>
<keyword evidence="1" id="KW-0472">Membrane</keyword>
<dbReference type="Proteomes" id="UP000309676">
    <property type="component" value="Unassembled WGS sequence"/>
</dbReference>
<organism evidence="2 3">
    <name type="scientific">Paenibacillus antri</name>
    <dbReference type="NCBI Taxonomy" id="2582848"/>
    <lineage>
        <taxon>Bacteria</taxon>
        <taxon>Bacillati</taxon>
        <taxon>Bacillota</taxon>
        <taxon>Bacilli</taxon>
        <taxon>Bacillales</taxon>
        <taxon>Paenibacillaceae</taxon>
        <taxon>Paenibacillus</taxon>
    </lineage>
</organism>
<evidence type="ECO:0000313" key="3">
    <source>
        <dbReference type="Proteomes" id="UP000309676"/>
    </source>
</evidence>
<name>A0A5R9GE39_9BACL</name>
<dbReference type="RefSeq" id="WP_138194808.1">
    <property type="nucleotide sequence ID" value="NZ_VCIW01000008.1"/>
</dbReference>
<comment type="caution">
    <text evidence="2">The sequence shown here is derived from an EMBL/GenBank/DDBJ whole genome shotgun (WGS) entry which is preliminary data.</text>
</comment>
<evidence type="ECO:0000256" key="1">
    <source>
        <dbReference type="SAM" id="Phobius"/>
    </source>
</evidence>
<dbReference type="EMBL" id="VCIW01000008">
    <property type="protein sequence ID" value="TLS51608.1"/>
    <property type="molecule type" value="Genomic_DNA"/>
</dbReference>
<accession>A0A5R9GE39</accession>
<reference evidence="2 3" key="1">
    <citation type="submission" date="2019-05" db="EMBL/GenBank/DDBJ databases">
        <authorList>
            <person name="Narsing Rao M.P."/>
            <person name="Li W.J."/>
        </authorList>
    </citation>
    <scope>NUCLEOTIDE SEQUENCE [LARGE SCALE GENOMIC DNA]</scope>
    <source>
        <strain evidence="2 3">SYSU_K30003</strain>
    </source>
</reference>
<keyword evidence="1" id="KW-1133">Transmembrane helix</keyword>
<gene>
    <name evidence="2" type="ORF">FE782_13970</name>
</gene>